<dbReference type="EMBL" id="JAKLMC020000027">
    <property type="protein sequence ID" value="KAK5950411.1"/>
    <property type="molecule type" value="Genomic_DNA"/>
</dbReference>
<comment type="caution">
    <text evidence="1">The sequence shown here is derived from an EMBL/GenBank/DDBJ whole genome shotgun (WGS) entry which is preliminary data.</text>
</comment>
<keyword evidence="2" id="KW-1185">Reference proteome</keyword>
<name>A0AAN8F3D3_9EURO</name>
<evidence type="ECO:0000313" key="1">
    <source>
        <dbReference type="EMBL" id="KAK5950411.1"/>
    </source>
</evidence>
<dbReference type="Proteomes" id="UP001316803">
    <property type="component" value="Unassembled WGS sequence"/>
</dbReference>
<gene>
    <name evidence="1" type="ORF">OHC33_008630</name>
</gene>
<reference evidence="1 2" key="1">
    <citation type="submission" date="2022-12" db="EMBL/GenBank/DDBJ databases">
        <title>Genomic features and morphological characterization of a novel Knufia sp. strain isolated from spacecraft assembly facility.</title>
        <authorList>
            <person name="Teixeira M."/>
            <person name="Chander A.M."/>
            <person name="Stajich J.E."/>
            <person name="Venkateswaran K."/>
        </authorList>
    </citation>
    <scope>NUCLEOTIDE SEQUENCE [LARGE SCALE GENOMIC DNA]</scope>
    <source>
        <strain evidence="1 2">FJI-L2-BK-P2</strain>
    </source>
</reference>
<sequence length="59" mass="6229">MDIPAVPVDAAGTMLNYTRDLKFKINGAFLSLDVPVVTGLTHVAPPLLDDQQGQAQPPA</sequence>
<organism evidence="1 2">
    <name type="scientific">Knufia fluminis</name>
    <dbReference type="NCBI Taxonomy" id="191047"/>
    <lineage>
        <taxon>Eukaryota</taxon>
        <taxon>Fungi</taxon>
        <taxon>Dikarya</taxon>
        <taxon>Ascomycota</taxon>
        <taxon>Pezizomycotina</taxon>
        <taxon>Eurotiomycetes</taxon>
        <taxon>Chaetothyriomycetidae</taxon>
        <taxon>Chaetothyriales</taxon>
        <taxon>Trichomeriaceae</taxon>
        <taxon>Knufia</taxon>
    </lineage>
</organism>
<dbReference type="AlphaFoldDB" id="A0AAN8F3D3"/>
<proteinExistence type="predicted"/>
<accession>A0AAN8F3D3</accession>
<protein>
    <submittedName>
        <fullName evidence="1">Uncharacterized protein</fullName>
    </submittedName>
</protein>
<evidence type="ECO:0000313" key="2">
    <source>
        <dbReference type="Proteomes" id="UP001316803"/>
    </source>
</evidence>